<proteinExistence type="predicted"/>
<organism evidence="6 7">
    <name type="scientific">Ignelater luminosus</name>
    <name type="common">Cucubano</name>
    <name type="synonym">Pyrophorus luminosus</name>
    <dbReference type="NCBI Taxonomy" id="2038154"/>
    <lineage>
        <taxon>Eukaryota</taxon>
        <taxon>Metazoa</taxon>
        <taxon>Ecdysozoa</taxon>
        <taxon>Arthropoda</taxon>
        <taxon>Hexapoda</taxon>
        <taxon>Insecta</taxon>
        <taxon>Pterygota</taxon>
        <taxon>Neoptera</taxon>
        <taxon>Endopterygota</taxon>
        <taxon>Coleoptera</taxon>
        <taxon>Polyphaga</taxon>
        <taxon>Elateriformia</taxon>
        <taxon>Elateroidea</taxon>
        <taxon>Elateridae</taxon>
        <taxon>Agrypninae</taxon>
        <taxon>Pyrophorini</taxon>
        <taxon>Ignelater</taxon>
    </lineage>
</organism>
<dbReference type="InterPro" id="IPR001680">
    <property type="entry name" value="WD40_rpt"/>
</dbReference>
<dbReference type="SUPFAM" id="SSF50978">
    <property type="entry name" value="WD40 repeat-like"/>
    <property type="match status" value="1"/>
</dbReference>
<sequence>MPGTSLVVPVVLWGKYAPTHCISCIYLSKDQKTLATGCYDGQICLWQVDPDTLKMTPRCLLVGHTAPVLCISKASIIQDNNYIVSSSEAGEMCTWDLVDGKCREVIKLPQVHTNMQAYHMCNCEDVRLFCNGYYPEVLIMDPFSLEILFMLSSKVNPDWISALHVLRPAKRKDDVVLALTTTGMVKVWTLLGHENKHSEPIYENESKQTRCLNAVCMQCCAYNQRTVLIVCSKYWQIYDAGDFSVLCSYLAPRGERWMSGDFLAADRIIVWSDAGKGYLYKLPANSIPDNKDFHSATIETDSPFLYCILSQPDNTPLSCPPAMRFVTTQRQGNSYRYLLRGDSEGYVLVWNIPEISAAQLSEIQQKKPFHPTQMTASITTSLSEAWASMKPSPVGILDQLEKQENQSIKLTASIYLPLQSRLVVGREDGTIIIVPATQTVMLQLLHGNHQQYDGWPPHQILTGHGGRVNCLLYPYREHSRYDKNHLVSGGVDFAVCLWDLYAGTLLHRFCVHAGEITQLLVPPNACSTRIQKCICSVASDHSVTLLSLTERKCVCLASRHLFPVTTIKWRPLDDFMIIGCSDGTVYVWQMETGHLDRVLQGIAAEEVLYACDENESSYNVSSEMGLANPAVHFFRGLRHRNLSAIRHATQRGLHQLQQLGAHANNDDPHMKLSHNSPLVIQGLRTNPKDPESHILFFDIEALVIELLNEEYSAMSPGSLEAAGLISQSEYLKVAALTHSASPDAHKKIAEFFGKVKDKAENMERIIKEKDKHGILAKMKEGAETVQTKIQAKAESVLKQGADSSRDGSESNFRTNSKPSLGPLENSHGMEIAQLLLSLLHAWGMDNDLDRVCQAKLGILRPMVPVSFGVLSKANYMSLFLPTWHNTIPLTDAPAAEDLSLMDSLPPELVRREQLTRIFTCRTHWELSTTLTSNHLLAIIAVSHTLMSMSNATFIPEQERNRKLHRQSTRVKWTKTDEEHEELFTQQQAQIKQGWSLLATLHCVLLPDKVVQAGSKNFKRPQVETMAKRWQHHCVEVREAAQALLLAELGRMGPKGRKALVDSWAQYLPLYTQTETINQQAVSPPAQNNNLNSGQPHTPEATEEEFEEEEEEQVRKPSSLAELKRKQTTAVVLLGVIGAEFGQDITADNSKKNKNDERRKSSVVEGFGIGNNNLARLTSMALSHLLLAPPSSKLPAHTPLRRAAIDLIGRGFTVWEPYLDISKVLLGLLELCSDADKLVPNMTYGLPLTPQADSCRTARHALTLIATARPAAFITTMAREVARYNAMQQNAQALNVNLNNCVLYKAKPEILRGVELLIDKMQNEMAELLVELMDIILHCLDPGHLKTKGLQDVFPAVCRFNQVSHCPATRRIAVGTNNGSLTLYELRQGKCTTINAHSAAVTACAFSPDGKFLVSYACGENRLSFWQTSTGMFGLGASQTRCVKSYSTAPIADVARLNPMRLARLIWINNRTVILMLADGSETRFNI</sequence>
<feature type="compositionally biased region" description="Polar residues" evidence="5">
    <location>
        <begin position="809"/>
        <end position="818"/>
    </location>
</feature>
<evidence type="ECO:0000313" key="7">
    <source>
        <dbReference type="Proteomes" id="UP000801492"/>
    </source>
</evidence>
<keyword evidence="1" id="KW-0597">Phosphoprotein</keyword>
<name>A0A8K0CGT3_IGNLU</name>
<dbReference type="PROSITE" id="PS50294">
    <property type="entry name" value="WD_REPEATS_REGION"/>
    <property type="match status" value="1"/>
</dbReference>
<dbReference type="EMBL" id="VTPC01089961">
    <property type="protein sequence ID" value="KAF2885381.1"/>
    <property type="molecule type" value="Genomic_DNA"/>
</dbReference>
<feature type="compositionally biased region" description="Polar residues" evidence="5">
    <location>
        <begin position="1082"/>
        <end position="1095"/>
    </location>
</feature>
<dbReference type="OrthoDB" id="338622at2759"/>
<gene>
    <name evidence="6" type="ORF">ILUMI_20779</name>
</gene>
<dbReference type="Pfam" id="PF00400">
    <property type="entry name" value="WD40"/>
    <property type="match status" value="5"/>
</dbReference>
<dbReference type="SMART" id="SM00320">
    <property type="entry name" value="WD40"/>
    <property type="match status" value="7"/>
</dbReference>
<evidence type="ECO:0000256" key="5">
    <source>
        <dbReference type="SAM" id="MobiDB-lite"/>
    </source>
</evidence>
<reference evidence="6" key="1">
    <citation type="submission" date="2019-08" db="EMBL/GenBank/DDBJ databases">
        <title>The genome of the North American firefly Photinus pyralis.</title>
        <authorList>
            <consortium name="Photinus pyralis genome working group"/>
            <person name="Fallon T.R."/>
            <person name="Sander Lower S.E."/>
            <person name="Weng J.-K."/>
        </authorList>
    </citation>
    <scope>NUCLEOTIDE SEQUENCE</scope>
    <source>
        <strain evidence="6">TRF0915ILg1</strain>
        <tissue evidence="6">Whole body</tissue>
    </source>
</reference>
<keyword evidence="7" id="KW-1185">Reference proteome</keyword>
<dbReference type="InterPro" id="IPR036322">
    <property type="entry name" value="WD40_repeat_dom_sf"/>
</dbReference>
<dbReference type="GO" id="GO:0005737">
    <property type="term" value="C:cytoplasm"/>
    <property type="evidence" value="ECO:0007669"/>
    <property type="project" value="TreeGrafter"/>
</dbReference>
<dbReference type="InterPro" id="IPR015943">
    <property type="entry name" value="WD40/YVTN_repeat-like_dom_sf"/>
</dbReference>
<comment type="caution">
    <text evidence="6">The sequence shown here is derived from an EMBL/GenBank/DDBJ whole genome shotgun (WGS) entry which is preliminary data.</text>
</comment>
<dbReference type="PANTHER" id="PTHR44099">
    <property type="entry name" value="RABCONNECTIN-3B, ISOFORM A"/>
    <property type="match status" value="1"/>
</dbReference>
<evidence type="ECO:0008006" key="8">
    <source>
        <dbReference type="Google" id="ProtNLM"/>
    </source>
</evidence>
<dbReference type="InterPro" id="IPR011047">
    <property type="entry name" value="Quinoprotein_ADH-like_sf"/>
</dbReference>
<protein>
    <recommendedName>
        <fullName evidence="8">WD repeat-containing protein 7</fullName>
    </recommendedName>
</protein>
<dbReference type="Proteomes" id="UP000801492">
    <property type="component" value="Unassembled WGS sequence"/>
</dbReference>
<feature type="compositionally biased region" description="Acidic residues" evidence="5">
    <location>
        <begin position="1100"/>
        <end position="1111"/>
    </location>
</feature>
<evidence type="ECO:0000256" key="3">
    <source>
        <dbReference type="ARBA" id="ARBA00022737"/>
    </source>
</evidence>
<keyword evidence="3" id="KW-0677">Repeat</keyword>
<dbReference type="PANTHER" id="PTHR44099:SF4">
    <property type="entry name" value="RABCONNECTIN-3B, ISOFORM A"/>
    <property type="match status" value="1"/>
</dbReference>
<feature type="repeat" description="WD" evidence="4">
    <location>
        <begin position="557"/>
        <end position="598"/>
    </location>
</feature>
<dbReference type="Gene3D" id="2.130.10.10">
    <property type="entry name" value="YVTN repeat-like/Quinoprotein amine dehydrogenase"/>
    <property type="match status" value="3"/>
</dbReference>
<accession>A0A8K0CGT3</accession>
<dbReference type="PROSITE" id="PS50082">
    <property type="entry name" value="WD_REPEATS_2"/>
    <property type="match status" value="1"/>
</dbReference>
<dbReference type="InterPro" id="IPR049916">
    <property type="entry name" value="WDR72-like"/>
</dbReference>
<dbReference type="SUPFAM" id="SSF50998">
    <property type="entry name" value="Quinoprotein alcohol dehydrogenase-like"/>
    <property type="match status" value="1"/>
</dbReference>
<evidence type="ECO:0000313" key="6">
    <source>
        <dbReference type="EMBL" id="KAF2885381.1"/>
    </source>
</evidence>
<feature type="region of interest" description="Disordered" evidence="5">
    <location>
        <begin position="796"/>
        <end position="824"/>
    </location>
</feature>
<dbReference type="FunFam" id="2.130.10.10:FF:000247">
    <property type="entry name" value="WD repeat-containing protein 72"/>
    <property type="match status" value="1"/>
</dbReference>
<evidence type="ECO:0000256" key="4">
    <source>
        <dbReference type="PROSITE-ProRule" id="PRU00221"/>
    </source>
</evidence>
<evidence type="ECO:0000256" key="2">
    <source>
        <dbReference type="ARBA" id="ARBA00022574"/>
    </source>
</evidence>
<keyword evidence="2 4" id="KW-0853">WD repeat</keyword>
<evidence type="ECO:0000256" key="1">
    <source>
        <dbReference type="ARBA" id="ARBA00022553"/>
    </source>
</evidence>
<feature type="region of interest" description="Disordered" evidence="5">
    <location>
        <begin position="1082"/>
        <end position="1119"/>
    </location>
</feature>